<dbReference type="InterPro" id="IPR035904">
    <property type="entry name" value="Chorismate_synth_AroC_sf"/>
</dbReference>
<dbReference type="CDD" id="cd07304">
    <property type="entry name" value="Chorismate_synthase"/>
    <property type="match status" value="1"/>
</dbReference>
<dbReference type="Pfam" id="PF01264">
    <property type="entry name" value="Chorismate_synt"/>
    <property type="match status" value="1"/>
</dbReference>
<dbReference type="Proteomes" id="UP000030481">
    <property type="component" value="Unassembled WGS sequence"/>
</dbReference>
<reference evidence="14" key="1">
    <citation type="journal article" date="2014" name="Sci. Data">
        <title>Genomes of diverse isolates of the marine cyanobacterium Prochlorococcus.</title>
        <authorList>
            <person name="Biller S."/>
            <person name="Berube P."/>
            <person name="Thompson J."/>
            <person name="Kelly L."/>
            <person name="Roggensack S."/>
            <person name="Awad L."/>
            <person name="Roache-Johnson K."/>
            <person name="Ding H."/>
            <person name="Giovannoni S.J."/>
            <person name="Moore L.R."/>
            <person name="Chisholm S.W."/>
        </authorList>
    </citation>
    <scope>NUCLEOTIDE SEQUENCE [LARGE SCALE GENOMIC DNA]</scope>
</reference>
<dbReference type="RefSeq" id="WP_032517343.1">
    <property type="nucleotide sequence ID" value="NZ_JNAR01000006.1"/>
</dbReference>
<accession>A0A0A2B8A1</accession>
<dbReference type="SUPFAM" id="SSF103263">
    <property type="entry name" value="Chorismate synthase, AroC"/>
    <property type="match status" value="1"/>
</dbReference>
<dbReference type="PROSITE" id="PS00788">
    <property type="entry name" value="CHORISMATE_SYNTHASE_2"/>
    <property type="match status" value="1"/>
</dbReference>
<evidence type="ECO:0000313" key="13">
    <source>
        <dbReference type="EMBL" id="KGG10071.1"/>
    </source>
</evidence>
<comment type="catalytic activity">
    <reaction evidence="11 12">
        <text>5-O-(1-carboxyvinyl)-3-phosphoshikimate = chorismate + phosphate</text>
        <dbReference type="Rhea" id="RHEA:21020"/>
        <dbReference type="ChEBI" id="CHEBI:29748"/>
        <dbReference type="ChEBI" id="CHEBI:43474"/>
        <dbReference type="ChEBI" id="CHEBI:57701"/>
        <dbReference type="EC" id="4.2.3.5"/>
    </reaction>
</comment>
<dbReference type="UniPathway" id="UPA00053">
    <property type="reaction ID" value="UER00090"/>
</dbReference>
<dbReference type="Gene3D" id="3.60.150.10">
    <property type="entry name" value="Chorismate synthase AroC"/>
    <property type="match status" value="1"/>
</dbReference>
<dbReference type="GO" id="GO:0008652">
    <property type="term" value="P:amino acid biosynthetic process"/>
    <property type="evidence" value="ECO:0007669"/>
    <property type="project" value="UniProtKB-KW"/>
</dbReference>
<evidence type="ECO:0000256" key="7">
    <source>
        <dbReference type="ARBA" id="ARBA00022827"/>
    </source>
</evidence>
<dbReference type="HAMAP" id="MF_00300">
    <property type="entry name" value="Chorismate_synth"/>
    <property type="match status" value="1"/>
</dbReference>
<evidence type="ECO:0000256" key="9">
    <source>
        <dbReference type="ARBA" id="ARBA00023141"/>
    </source>
</evidence>
<comment type="similarity">
    <text evidence="2 11 12">Belongs to the chorismate synthase family.</text>
</comment>
<feature type="binding site" evidence="11">
    <location>
        <position position="287"/>
    </location>
    <ligand>
        <name>FMN</name>
        <dbReference type="ChEBI" id="CHEBI:58210"/>
    </ligand>
</feature>
<dbReference type="PROSITE" id="PS00787">
    <property type="entry name" value="CHORISMATE_SYNTHASE_1"/>
    <property type="match status" value="1"/>
</dbReference>
<dbReference type="GO" id="GO:0010181">
    <property type="term" value="F:FMN binding"/>
    <property type="evidence" value="ECO:0007669"/>
    <property type="project" value="TreeGrafter"/>
</dbReference>
<dbReference type="GO" id="GO:0009423">
    <property type="term" value="P:chorismate biosynthetic process"/>
    <property type="evidence" value="ECO:0007669"/>
    <property type="project" value="UniProtKB-UniRule"/>
</dbReference>
<name>A0A0A2B8A1_PROMR</name>
<protein>
    <recommendedName>
        <fullName evidence="3 11">Chorismate synthase</fullName>
        <shortName evidence="11">CS</shortName>
        <ecNumber evidence="3 11">4.2.3.5</ecNumber>
    </recommendedName>
    <alternativeName>
        <fullName evidence="11">5-enolpyruvylshikimate-3-phosphate phospholyase</fullName>
    </alternativeName>
</protein>
<keyword evidence="6 11" id="KW-0288">FMN</keyword>
<evidence type="ECO:0000256" key="11">
    <source>
        <dbReference type="HAMAP-Rule" id="MF_00300"/>
    </source>
</evidence>
<dbReference type="EMBL" id="JNAR01000006">
    <property type="protein sequence ID" value="KGG10071.1"/>
    <property type="molecule type" value="Genomic_DNA"/>
</dbReference>
<keyword evidence="8 11" id="KW-0521">NADP</keyword>
<dbReference type="GO" id="GO:0004107">
    <property type="term" value="F:chorismate synthase activity"/>
    <property type="evidence" value="ECO:0007669"/>
    <property type="project" value="UniProtKB-UniRule"/>
</dbReference>
<comment type="pathway">
    <text evidence="1 11 12">Metabolic intermediate biosynthesis; chorismate biosynthesis; chorismate from D-erythrose 4-phosphate and phosphoenolpyruvate: step 7/7.</text>
</comment>
<comment type="caution">
    <text evidence="11">Lacks conserved residue(s) required for the propagation of feature annotation.</text>
</comment>
<dbReference type="FunFam" id="3.60.150.10:FF:000003">
    <property type="entry name" value="Chorismate synthase"/>
    <property type="match status" value="1"/>
</dbReference>
<dbReference type="EC" id="4.2.3.5" evidence="3 11"/>
<evidence type="ECO:0000256" key="4">
    <source>
        <dbReference type="ARBA" id="ARBA00022605"/>
    </source>
</evidence>
<proteinExistence type="inferred from homology"/>
<keyword evidence="9 11" id="KW-0057">Aromatic amino acid biosynthesis</keyword>
<evidence type="ECO:0000256" key="10">
    <source>
        <dbReference type="ARBA" id="ARBA00023239"/>
    </source>
</evidence>
<keyword evidence="5 11" id="KW-0285">Flavoprotein</keyword>
<dbReference type="GO" id="GO:0009073">
    <property type="term" value="P:aromatic amino acid family biosynthetic process"/>
    <property type="evidence" value="ECO:0007669"/>
    <property type="project" value="UniProtKB-KW"/>
</dbReference>
<dbReference type="PIRSF" id="PIRSF001456">
    <property type="entry name" value="Chorismate_synth"/>
    <property type="match status" value="1"/>
</dbReference>
<evidence type="ECO:0000256" key="3">
    <source>
        <dbReference type="ARBA" id="ARBA00013036"/>
    </source>
</evidence>
<evidence type="ECO:0000313" key="14">
    <source>
        <dbReference type="Proteomes" id="UP000030481"/>
    </source>
</evidence>
<comment type="subunit">
    <text evidence="11">Homotetramer.</text>
</comment>
<comment type="function">
    <text evidence="11">Catalyzes the anti-1,4-elimination of the C-3 phosphate and the C-6 proR hydrogen from 5-enolpyruvylshikimate-3-phosphate (EPSP) to yield chorismate, which is the branch point compound that serves as the starting substrate for the three terminal pathways of aromatic amino acid biosynthesis. This reaction introduces a second double bond into the aromatic ring system.</text>
</comment>
<dbReference type="NCBIfam" id="NF003793">
    <property type="entry name" value="PRK05382.1"/>
    <property type="match status" value="1"/>
</dbReference>
<dbReference type="NCBIfam" id="TIGR00033">
    <property type="entry name" value="aroC"/>
    <property type="match status" value="1"/>
</dbReference>
<feature type="binding site" evidence="11">
    <location>
        <position position="47"/>
    </location>
    <ligand>
        <name>NADP(+)</name>
        <dbReference type="ChEBI" id="CHEBI:58349"/>
    </ligand>
</feature>
<evidence type="ECO:0000256" key="12">
    <source>
        <dbReference type="RuleBase" id="RU000605"/>
    </source>
</evidence>
<evidence type="ECO:0000256" key="6">
    <source>
        <dbReference type="ARBA" id="ARBA00022643"/>
    </source>
</evidence>
<feature type="binding site" evidence="11">
    <location>
        <position position="328"/>
    </location>
    <ligand>
        <name>FMN</name>
        <dbReference type="ChEBI" id="CHEBI:58210"/>
    </ligand>
</feature>
<feature type="binding site" evidence="11">
    <location>
        <begin position="124"/>
        <end position="126"/>
    </location>
    <ligand>
        <name>FMN</name>
        <dbReference type="ChEBI" id="CHEBI:58210"/>
    </ligand>
</feature>
<comment type="cofactor">
    <cofactor evidence="11 12">
        <name>FMNH2</name>
        <dbReference type="ChEBI" id="CHEBI:57618"/>
    </cofactor>
    <text evidence="11 12">Reduced FMN (FMNH(2)).</text>
</comment>
<sequence>MSSSFGKIFRVSTFGESHGGAVGVILDGCPPKLKIDIHLIQNELDRRRPGQSDITTPRNEEDKIEILSGIKEGLTLGTPIAMLVRNKDQRPGDYNNLEQVFRPSHADGTYHLKYGIQASSGGGRASARETIGRVAAGAVAKQLLKTFCNTEILSWVKRIHDIDSDINKEKISLQKIDSNIVRCPDEKVSKEMIERIKELKRHGDSCGGVIECLVRNVPSGLGMPVFDKLEADLAKALMSLPATKGFEIGSGFSGTYLKGSEHNDAFIKSDDIRKLKTTSNNSGGIQGGISNGENIEMKIAFKPTATIGKEQKTVNAEGKEVLMKAKGRHDPCVLPRAVPMVDAMVALVLADHLLLNHAQCDLINK</sequence>
<comment type="caution">
    <text evidence="13">The sequence shown here is derived from an EMBL/GenBank/DDBJ whole genome shotgun (WGS) entry which is preliminary data.</text>
</comment>
<dbReference type="InterPro" id="IPR020541">
    <property type="entry name" value="Chorismate_synthase_CS"/>
</dbReference>
<dbReference type="PANTHER" id="PTHR21085">
    <property type="entry name" value="CHORISMATE SYNTHASE"/>
    <property type="match status" value="1"/>
</dbReference>
<keyword evidence="4 11" id="KW-0028">Amino-acid biosynthesis</keyword>
<evidence type="ECO:0000256" key="8">
    <source>
        <dbReference type="ARBA" id="ARBA00022857"/>
    </source>
</evidence>
<evidence type="ECO:0000256" key="1">
    <source>
        <dbReference type="ARBA" id="ARBA00005044"/>
    </source>
</evidence>
<dbReference type="PANTHER" id="PTHR21085:SF0">
    <property type="entry name" value="CHORISMATE SYNTHASE"/>
    <property type="match status" value="1"/>
</dbReference>
<keyword evidence="10 11" id="KW-0456">Lyase</keyword>
<gene>
    <name evidence="11" type="primary">aroC</name>
    <name evidence="13" type="ORF">EV01_0478</name>
</gene>
<dbReference type="AlphaFoldDB" id="A0A0A2B8A1"/>
<keyword evidence="7 11" id="KW-0274">FAD</keyword>
<dbReference type="InterPro" id="IPR000453">
    <property type="entry name" value="Chorismate_synth"/>
</dbReference>
<evidence type="ECO:0000256" key="5">
    <source>
        <dbReference type="ARBA" id="ARBA00022630"/>
    </source>
</evidence>
<dbReference type="GO" id="GO:0005829">
    <property type="term" value="C:cytosol"/>
    <property type="evidence" value="ECO:0007669"/>
    <property type="project" value="TreeGrafter"/>
</dbReference>
<organism evidence="13 14">
    <name type="scientific">Prochlorococcus marinus str. MIT 9401</name>
    <dbReference type="NCBI Taxonomy" id="167551"/>
    <lineage>
        <taxon>Bacteria</taxon>
        <taxon>Bacillati</taxon>
        <taxon>Cyanobacteriota</taxon>
        <taxon>Cyanophyceae</taxon>
        <taxon>Synechococcales</taxon>
        <taxon>Prochlorococcaceae</taxon>
        <taxon>Prochlorococcus</taxon>
    </lineage>
</organism>
<evidence type="ECO:0000256" key="2">
    <source>
        <dbReference type="ARBA" id="ARBA00008014"/>
    </source>
</evidence>
<feature type="binding site" evidence="11">
    <location>
        <begin position="302"/>
        <end position="306"/>
    </location>
    <ligand>
        <name>FMN</name>
        <dbReference type="ChEBI" id="CHEBI:58210"/>
    </ligand>
</feature>